<keyword evidence="5" id="KW-1185">Reference proteome</keyword>
<sequence length="260" mass="29285">METVKRRAGFKAEDALDQDSPFAVLDEHGEAEPLDDAEQAKIVRELNELNEKANYIYRALLLFMLSLVLIVYMTPIPAYLAGTHPENHLIMFFSPHHHEHTNEDLIYLPAAPFYIFFFLIQGGLIFAVAYETAERMGFVKLPAKPYPQQPHRFGTAPDWLVLILEDIRLQPSEVEKKRGEDKGQQAAQRFGGRLVYVIFLTVLATPLPLLTFGAGSFTNAGWWAITPVVLAVVSVVEWMMGKVTADTQGLATMKYNYRGA</sequence>
<organism evidence="3 4">
    <name type="scientific">Tilletia caries</name>
    <name type="common">wheat bunt fungus</name>
    <dbReference type="NCBI Taxonomy" id="13290"/>
    <lineage>
        <taxon>Eukaryota</taxon>
        <taxon>Fungi</taxon>
        <taxon>Dikarya</taxon>
        <taxon>Basidiomycota</taxon>
        <taxon>Ustilaginomycotina</taxon>
        <taxon>Exobasidiomycetes</taxon>
        <taxon>Tilletiales</taxon>
        <taxon>Tilletiaceae</taxon>
        <taxon>Tilletia</taxon>
    </lineage>
</organism>
<keyword evidence="1" id="KW-0472">Membrane</keyword>
<evidence type="ECO:0000313" key="5">
    <source>
        <dbReference type="Proteomes" id="UP000836402"/>
    </source>
</evidence>
<feature type="transmembrane region" description="Helical" evidence="1">
    <location>
        <begin position="111"/>
        <end position="130"/>
    </location>
</feature>
<feature type="transmembrane region" description="Helical" evidence="1">
    <location>
        <begin position="194"/>
        <end position="214"/>
    </location>
</feature>
<proteinExistence type="predicted"/>
<feature type="transmembrane region" description="Helical" evidence="1">
    <location>
        <begin position="220"/>
        <end position="240"/>
    </location>
</feature>
<dbReference type="EMBL" id="CAJHJG010003653">
    <property type="protein sequence ID" value="CAD6934027.1"/>
    <property type="molecule type" value="Genomic_DNA"/>
</dbReference>
<feature type="transmembrane region" description="Helical" evidence="1">
    <location>
        <begin position="59"/>
        <end position="81"/>
    </location>
</feature>
<comment type="caution">
    <text evidence="3">The sequence shown here is derived from an EMBL/GenBank/DDBJ whole genome shotgun (WGS) entry which is preliminary data.</text>
</comment>
<gene>
    <name evidence="3" type="ORF">A4X03_0g5564</name>
    <name evidence="2" type="ORF">JKIAZH3_G5598</name>
</gene>
<reference evidence="3" key="1">
    <citation type="submission" date="2016-04" db="EMBL/GenBank/DDBJ databases">
        <authorList>
            <person name="Nguyen H.D."/>
            <person name="Kesanakurti P."/>
            <person name="Cullis J."/>
            <person name="Levesque C.A."/>
            <person name="Hambleton S."/>
        </authorList>
    </citation>
    <scope>NUCLEOTIDE SEQUENCE</scope>
    <source>
        <strain evidence="3">DAOMC 238032</strain>
    </source>
</reference>
<keyword evidence="1" id="KW-1133">Transmembrane helix</keyword>
<protein>
    <submittedName>
        <fullName evidence="3">Uncharacterized protein</fullName>
    </submittedName>
</protein>
<dbReference type="Proteomes" id="UP000836402">
    <property type="component" value="Unassembled WGS sequence"/>
</dbReference>
<dbReference type="Proteomes" id="UP000077671">
    <property type="component" value="Unassembled WGS sequence"/>
</dbReference>
<evidence type="ECO:0000256" key="1">
    <source>
        <dbReference type="SAM" id="Phobius"/>
    </source>
</evidence>
<dbReference type="EMBL" id="LWDD02000907">
    <property type="protein sequence ID" value="KAE8255437.1"/>
    <property type="molecule type" value="Genomic_DNA"/>
</dbReference>
<reference evidence="3" key="2">
    <citation type="journal article" date="2019" name="IMA Fungus">
        <title>Genome sequencing and comparison of five Tilletia species to identify candidate genes for the detection of regulated species infecting wheat.</title>
        <authorList>
            <person name="Nguyen H.D.T."/>
            <person name="Sultana T."/>
            <person name="Kesanakurti P."/>
            <person name="Hambleton S."/>
        </authorList>
    </citation>
    <scope>NUCLEOTIDE SEQUENCE</scope>
    <source>
        <strain evidence="3">DAOMC 238032</strain>
    </source>
</reference>
<evidence type="ECO:0000313" key="4">
    <source>
        <dbReference type="Proteomes" id="UP000077671"/>
    </source>
</evidence>
<keyword evidence="1" id="KW-0812">Transmembrane</keyword>
<name>A0A177V9G9_9BASI</name>
<dbReference type="AlphaFoldDB" id="A0A177V9G9"/>
<accession>A0A177V9G9</accession>
<evidence type="ECO:0000313" key="2">
    <source>
        <dbReference type="EMBL" id="CAD6934027.1"/>
    </source>
</evidence>
<reference evidence="2" key="3">
    <citation type="submission" date="2020-10" db="EMBL/GenBank/DDBJ databases">
        <authorList>
            <person name="Sedaghatjoo S."/>
        </authorList>
    </citation>
    <scope>NUCLEOTIDE SEQUENCE</scope>
    <source>
        <strain evidence="2">AZH3</strain>
    </source>
</reference>
<evidence type="ECO:0000313" key="3">
    <source>
        <dbReference type="EMBL" id="KAE8255437.1"/>
    </source>
</evidence>